<sequence>MKRTGEMALGIIGSIFNVLVIILISIMMMFISTAAEDTTFQDGLRTELENNPTLSAEDLDVLVDDMPYYLNAFGWVGIIVLLASTVFGILGIVFIKKDGKQTMAGTFFILAGVFSGVISITAILFYIAAIMSFVRKPKVEEIDTFYVNE</sequence>
<evidence type="ECO:0000256" key="1">
    <source>
        <dbReference type="SAM" id="Phobius"/>
    </source>
</evidence>
<dbReference type="Pfam" id="PF13273">
    <property type="entry name" value="DUF4064"/>
    <property type="match status" value="1"/>
</dbReference>
<feature type="transmembrane region" description="Helical" evidence="1">
    <location>
        <begin position="7"/>
        <end position="31"/>
    </location>
</feature>
<keyword evidence="1" id="KW-0812">Transmembrane</keyword>
<comment type="caution">
    <text evidence="3">The sequence shown here is derived from an EMBL/GenBank/DDBJ whole genome shotgun (WGS) entry which is preliminary data.</text>
</comment>
<dbReference type="RefSeq" id="WP_200748391.1">
    <property type="nucleotide sequence ID" value="NZ_JAEOAH010000006.1"/>
</dbReference>
<reference evidence="3 4" key="1">
    <citation type="submission" date="2020-12" db="EMBL/GenBank/DDBJ databases">
        <title>YIM B01967 draft genome.</title>
        <authorList>
            <person name="Yan X."/>
        </authorList>
    </citation>
    <scope>NUCLEOTIDE SEQUENCE [LARGE SCALE GENOMIC DNA]</scope>
    <source>
        <strain evidence="3 4">YIM B01967</strain>
    </source>
</reference>
<evidence type="ECO:0000313" key="4">
    <source>
        <dbReference type="Proteomes" id="UP000618943"/>
    </source>
</evidence>
<feature type="transmembrane region" description="Helical" evidence="1">
    <location>
        <begin position="107"/>
        <end position="134"/>
    </location>
</feature>
<accession>A0ABS1H548</accession>
<proteinExistence type="predicted"/>
<keyword evidence="4" id="KW-1185">Reference proteome</keyword>
<keyword evidence="1" id="KW-0472">Membrane</keyword>
<feature type="domain" description="DUF4064" evidence="2">
    <location>
        <begin position="2"/>
        <end position="117"/>
    </location>
</feature>
<gene>
    <name evidence="3" type="ORF">JFL43_06680</name>
</gene>
<organism evidence="3 4">
    <name type="scientific">Viridibacillus soli</name>
    <dbReference type="NCBI Taxonomy" id="2798301"/>
    <lineage>
        <taxon>Bacteria</taxon>
        <taxon>Bacillati</taxon>
        <taxon>Bacillota</taxon>
        <taxon>Bacilli</taxon>
        <taxon>Bacillales</taxon>
        <taxon>Caryophanaceae</taxon>
        <taxon>Viridibacillus</taxon>
    </lineage>
</organism>
<dbReference type="EMBL" id="JAEOAH010000006">
    <property type="protein sequence ID" value="MBK3494542.1"/>
    <property type="molecule type" value="Genomic_DNA"/>
</dbReference>
<feature type="transmembrane region" description="Helical" evidence="1">
    <location>
        <begin position="72"/>
        <end position="95"/>
    </location>
</feature>
<evidence type="ECO:0000313" key="3">
    <source>
        <dbReference type="EMBL" id="MBK3494542.1"/>
    </source>
</evidence>
<dbReference type="Proteomes" id="UP000618943">
    <property type="component" value="Unassembled WGS sequence"/>
</dbReference>
<protein>
    <submittedName>
        <fullName evidence="3">DUF4064 domain-containing protein</fullName>
    </submittedName>
</protein>
<evidence type="ECO:0000259" key="2">
    <source>
        <dbReference type="Pfam" id="PF13273"/>
    </source>
</evidence>
<keyword evidence="1" id="KW-1133">Transmembrane helix</keyword>
<name>A0ABS1H548_9BACL</name>
<dbReference type="InterPro" id="IPR025273">
    <property type="entry name" value="DUF4064"/>
</dbReference>